<reference evidence="1 2" key="1">
    <citation type="journal article" date="2019" name="Commun. Biol.">
        <title>The bagworm genome reveals a unique fibroin gene that provides high tensile strength.</title>
        <authorList>
            <person name="Kono N."/>
            <person name="Nakamura H."/>
            <person name="Ohtoshi R."/>
            <person name="Tomita M."/>
            <person name="Numata K."/>
            <person name="Arakawa K."/>
        </authorList>
    </citation>
    <scope>NUCLEOTIDE SEQUENCE [LARGE SCALE GENOMIC DNA]</scope>
</reference>
<name>A0A4C1Z6K9_EUMVA</name>
<dbReference type="GO" id="GO:0005739">
    <property type="term" value="C:mitochondrion"/>
    <property type="evidence" value="ECO:0007669"/>
    <property type="project" value="GOC"/>
</dbReference>
<feature type="non-terminal residue" evidence="1">
    <location>
        <position position="67"/>
    </location>
</feature>
<dbReference type="STRING" id="151549.A0A4C1Z6K9"/>
<accession>A0A4C1Z6K9</accession>
<dbReference type="EMBL" id="BGZK01001679">
    <property type="protein sequence ID" value="GBP84461.1"/>
    <property type="molecule type" value="Genomic_DNA"/>
</dbReference>
<dbReference type="Proteomes" id="UP000299102">
    <property type="component" value="Unassembled WGS sequence"/>
</dbReference>
<protein>
    <submittedName>
        <fullName evidence="1">Uncharacterized protein</fullName>
    </submittedName>
</protein>
<evidence type="ECO:0000313" key="1">
    <source>
        <dbReference type="EMBL" id="GBP84461.1"/>
    </source>
</evidence>
<gene>
    <name evidence="1" type="ORF">EVAR_62759_1</name>
</gene>
<keyword evidence="2" id="KW-1185">Reference proteome</keyword>
<dbReference type="GO" id="GO:0045277">
    <property type="term" value="C:respiratory chain complex IV"/>
    <property type="evidence" value="ECO:0007669"/>
    <property type="project" value="InterPro"/>
</dbReference>
<comment type="caution">
    <text evidence="1">The sequence shown here is derived from an EMBL/GenBank/DDBJ whole genome shotgun (WGS) entry which is preliminary data.</text>
</comment>
<proteinExistence type="predicted"/>
<organism evidence="1 2">
    <name type="scientific">Eumeta variegata</name>
    <name type="common">Bagworm moth</name>
    <name type="synonym">Eumeta japonica</name>
    <dbReference type="NCBI Taxonomy" id="151549"/>
    <lineage>
        <taxon>Eukaryota</taxon>
        <taxon>Metazoa</taxon>
        <taxon>Ecdysozoa</taxon>
        <taxon>Arthropoda</taxon>
        <taxon>Hexapoda</taxon>
        <taxon>Insecta</taxon>
        <taxon>Pterygota</taxon>
        <taxon>Neoptera</taxon>
        <taxon>Endopterygota</taxon>
        <taxon>Lepidoptera</taxon>
        <taxon>Glossata</taxon>
        <taxon>Ditrysia</taxon>
        <taxon>Tineoidea</taxon>
        <taxon>Psychidae</taxon>
        <taxon>Oiketicinae</taxon>
        <taxon>Eumeta</taxon>
    </lineage>
</organism>
<dbReference type="GO" id="GO:0006123">
    <property type="term" value="P:mitochondrial electron transport, cytochrome c to oxygen"/>
    <property type="evidence" value="ECO:0007669"/>
    <property type="project" value="InterPro"/>
</dbReference>
<dbReference type="InterPro" id="IPR036639">
    <property type="entry name" value="Cyt_c_oxidase_su4_sf"/>
</dbReference>
<dbReference type="SUPFAM" id="SSF81406">
    <property type="entry name" value="Mitochondrial cytochrome c oxidase subunit IV"/>
    <property type="match status" value="1"/>
</dbReference>
<dbReference type="AlphaFoldDB" id="A0A4C1Z6K9"/>
<evidence type="ECO:0000313" key="2">
    <source>
        <dbReference type="Proteomes" id="UP000299102"/>
    </source>
</evidence>
<sequence>MANLLLRRALLDAVRVPVGARLASTELAKIGDREWVGFGHNGQPNYVDRADFPMPAIRFRADTPDIK</sequence>
<dbReference type="OrthoDB" id="186013at2759"/>
<dbReference type="Gene3D" id="1.10.442.10">
    <property type="entry name" value="Cytochrome c oxidase subunit IV"/>
    <property type="match status" value="1"/>
</dbReference>